<dbReference type="CDD" id="cd07067">
    <property type="entry name" value="HP_PGM_like"/>
    <property type="match status" value="1"/>
</dbReference>
<dbReference type="PROSITE" id="PS00175">
    <property type="entry name" value="PG_MUTASE"/>
    <property type="match status" value="1"/>
</dbReference>
<dbReference type="InterPro" id="IPR013078">
    <property type="entry name" value="His_Pase_superF_clade-1"/>
</dbReference>
<dbReference type="HAMAP" id="MF_01039">
    <property type="entry name" value="PGAM_GpmA"/>
    <property type="match status" value="1"/>
</dbReference>
<dbReference type="NCBIfam" id="TIGR01258">
    <property type="entry name" value="pgm_1"/>
    <property type="match status" value="1"/>
</dbReference>
<comment type="similarity">
    <text evidence="3 9">Belongs to the phosphoglycerate mutase family. BPG-dependent PGAM subfamily.</text>
</comment>
<accession>A0A6P6Y619</accession>
<feature type="binding site" evidence="7">
    <location>
        <begin position="115"/>
        <end position="116"/>
    </location>
    <ligand>
        <name>substrate</name>
    </ligand>
</feature>
<feature type="binding site" evidence="7">
    <location>
        <begin position="88"/>
        <end position="91"/>
    </location>
    <ligand>
        <name>substrate</name>
    </ligand>
</feature>
<dbReference type="OMA" id="MLPYWYD"/>
<evidence type="ECO:0000256" key="6">
    <source>
        <dbReference type="PIRSR" id="PIRSR613078-1"/>
    </source>
</evidence>
<dbReference type="InterPro" id="IPR001345">
    <property type="entry name" value="PG/BPGM_mutase_AS"/>
</dbReference>
<dbReference type="PIRSF" id="PIRSF000709">
    <property type="entry name" value="6PFK_2-Ptase"/>
    <property type="match status" value="1"/>
</dbReference>
<dbReference type="FunCoup" id="A0A6P6Y619">
    <property type="interactions" value="663"/>
</dbReference>
<evidence type="ECO:0000256" key="1">
    <source>
        <dbReference type="ARBA" id="ARBA00000380"/>
    </source>
</evidence>
<feature type="binding site" evidence="7">
    <location>
        <begin position="184"/>
        <end position="185"/>
    </location>
    <ligand>
        <name>substrate</name>
    </ligand>
</feature>
<sequence length="250" mass="27978">MGFKLVLIRHGESAWNKENKFTGWTDVGLSAHGREEALEAAELLKQGNFSFSIAFTSYLLRAISTCSIVLENMGLHYIPVVKNWRLNERHYGALEGLNKSETAAKHGEDKVKIWRRSFDIRPPSLEPTDPRFPGNKPAYRNVPKDFLPTSEALADCIKRVLPYWTDAIAPAILRGEDVLIVAHGNSIRSLVKYLDNMSDAEIMEINIPTGVPLVYTFDNALKVVDKRYLLDEAEVKKRVAAVAAQGAAKK</sequence>
<feature type="binding site" evidence="7">
    <location>
        <begin position="22"/>
        <end position="23"/>
    </location>
    <ligand>
        <name>substrate</name>
    </ligand>
</feature>
<keyword evidence="10" id="KW-1185">Reference proteome</keyword>
<dbReference type="FunFam" id="3.40.50.1240:FF:000003">
    <property type="entry name" value="2,3-bisphosphoglycerate-dependent phosphoglycerate mutase"/>
    <property type="match status" value="1"/>
</dbReference>
<evidence type="ECO:0000256" key="7">
    <source>
        <dbReference type="PIRSR" id="PIRSR613078-2"/>
    </source>
</evidence>
<feature type="binding site" evidence="7">
    <location>
        <position position="61"/>
    </location>
    <ligand>
        <name>substrate</name>
    </ligand>
</feature>
<dbReference type="SUPFAM" id="SSF53254">
    <property type="entry name" value="Phosphoglycerate mutase-like"/>
    <property type="match status" value="1"/>
</dbReference>
<dbReference type="InterPro" id="IPR005952">
    <property type="entry name" value="Phosphogly_mut1"/>
</dbReference>
<comment type="catalytic activity">
    <reaction evidence="1 9">
        <text>(2R)-2-phosphoglycerate = (2R)-3-phosphoglycerate</text>
        <dbReference type="Rhea" id="RHEA:15901"/>
        <dbReference type="ChEBI" id="CHEBI:58272"/>
        <dbReference type="ChEBI" id="CHEBI:58289"/>
        <dbReference type="EC" id="5.4.2.11"/>
    </reaction>
</comment>
<dbReference type="GO" id="GO:0004082">
    <property type="term" value="F:bisphosphoglycerate mutase activity"/>
    <property type="evidence" value="ECO:0007669"/>
    <property type="project" value="UniProtKB-EC"/>
</dbReference>
<evidence type="ECO:0000256" key="3">
    <source>
        <dbReference type="ARBA" id="ARBA00006717"/>
    </source>
</evidence>
<dbReference type="EC" id="5.4.2.4" evidence="9"/>
<keyword evidence="4 9" id="KW-0324">Glycolysis</keyword>
<gene>
    <name evidence="11" type="primary">LOC113794532</name>
</gene>
<evidence type="ECO:0000313" key="10">
    <source>
        <dbReference type="Proteomes" id="UP000515146"/>
    </source>
</evidence>
<dbReference type="AlphaFoldDB" id="A0A6P6Y619"/>
<evidence type="ECO:0000256" key="2">
    <source>
        <dbReference type="ARBA" id="ARBA00000505"/>
    </source>
</evidence>
<dbReference type="Proteomes" id="UP000515146">
    <property type="component" value="Unplaced"/>
</dbReference>
<organism evidence="10 11">
    <name type="scientific">Dermatophagoides pteronyssinus</name>
    <name type="common">European house dust mite</name>
    <dbReference type="NCBI Taxonomy" id="6956"/>
    <lineage>
        <taxon>Eukaryota</taxon>
        <taxon>Metazoa</taxon>
        <taxon>Ecdysozoa</taxon>
        <taxon>Arthropoda</taxon>
        <taxon>Chelicerata</taxon>
        <taxon>Arachnida</taxon>
        <taxon>Acari</taxon>
        <taxon>Acariformes</taxon>
        <taxon>Sarcoptiformes</taxon>
        <taxon>Astigmata</taxon>
        <taxon>Psoroptidia</taxon>
        <taxon>Analgoidea</taxon>
        <taxon>Pyroglyphidae</taxon>
        <taxon>Dermatophagoidinae</taxon>
        <taxon>Dermatophagoides</taxon>
    </lineage>
</organism>
<feature type="binding site" evidence="7">
    <location>
        <position position="99"/>
    </location>
    <ligand>
        <name>substrate</name>
    </ligand>
</feature>
<dbReference type="GO" id="GO:0016791">
    <property type="term" value="F:phosphatase activity"/>
    <property type="evidence" value="ECO:0007669"/>
    <property type="project" value="UniProtKB-ARBA"/>
</dbReference>
<dbReference type="KEGG" id="dpte:113794532"/>
<dbReference type="GO" id="GO:0004619">
    <property type="term" value="F:phosphoglycerate mutase activity"/>
    <property type="evidence" value="ECO:0007669"/>
    <property type="project" value="UniProtKB-EC"/>
</dbReference>
<dbReference type="Pfam" id="PF00300">
    <property type="entry name" value="His_Phos_1"/>
    <property type="match status" value="2"/>
</dbReference>
<evidence type="ECO:0000256" key="4">
    <source>
        <dbReference type="ARBA" id="ARBA00023152"/>
    </source>
</evidence>
<dbReference type="PANTHER" id="PTHR11931">
    <property type="entry name" value="PHOSPHOGLYCERATE MUTASE"/>
    <property type="match status" value="1"/>
</dbReference>
<dbReference type="RefSeq" id="XP_027200446.1">
    <property type="nucleotide sequence ID" value="XM_027344645.1"/>
</dbReference>
<dbReference type="Gene3D" id="3.40.50.1240">
    <property type="entry name" value="Phosphoglycerate mutase-like"/>
    <property type="match status" value="1"/>
</dbReference>
<dbReference type="EC" id="5.4.2.11" evidence="9"/>
<name>A0A6P6Y619_DERPT</name>
<feature type="binding site" evidence="7">
    <location>
        <begin position="9"/>
        <end position="16"/>
    </location>
    <ligand>
        <name>substrate</name>
    </ligand>
</feature>
<evidence type="ECO:0000256" key="9">
    <source>
        <dbReference type="RuleBase" id="RU004511"/>
    </source>
</evidence>
<feature type="active site" description="Proton donor/acceptor" evidence="6">
    <location>
        <position position="88"/>
    </location>
</feature>
<dbReference type="GO" id="GO:0006096">
    <property type="term" value="P:glycolytic process"/>
    <property type="evidence" value="ECO:0007669"/>
    <property type="project" value="UniProtKB-KW"/>
</dbReference>
<protein>
    <recommendedName>
        <fullName evidence="9">Phosphoglycerate mutase</fullName>
        <ecNumber evidence="9">5.4.2.11</ecNumber>
        <ecNumber evidence="9">5.4.2.4</ecNumber>
    </recommendedName>
</protein>
<dbReference type="OrthoDB" id="354304at2759"/>
<evidence type="ECO:0000256" key="8">
    <source>
        <dbReference type="PIRSR" id="PIRSR613078-3"/>
    </source>
</evidence>
<evidence type="ECO:0000313" key="11">
    <source>
        <dbReference type="RefSeq" id="XP_027200446.1"/>
    </source>
</evidence>
<feature type="site" description="Transition state stabilizer" evidence="8">
    <location>
        <position position="183"/>
    </location>
</feature>
<dbReference type="NCBIfam" id="NF010713">
    <property type="entry name" value="PRK14115.1"/>
    <property type="match status" value="1"/>
</dbReference>
<keyword evidence="5 9" id="KW-0413">Isomerase</keyword>
<dbReference type="InterPro" id="IPR029033">
    <property type="entry name" value="His_PPase_superfam"/>
</dbReference>
<proteinExistence type="inferred from homology"/>
<comment type="catalytic activity">
    <reaction evidence="2 9">
        <text>(2R)-3-phospho-glyceroyl phosphate = (2R)-2,3-bisphosphoglycerate + H(+)</text>
        <dbReference type="Rhea" id="RHEA:17765"/>
        <dbReference type="ChEBI" id="CHEBI:15378"/>
        <dbReference type="ChEBI" id="CHEBI:57604"/>
        <dbReference type="ChEBI" id="CHEBI:58248"/>
        <dbReference type="EC" id="5.4.2.4"/>
    </reaction>
</comment>
<evidence type="ECO:0000256" key="5">
    <source>
        <dbReference type="ARBA" id="ARBA00023235"/>
    </source>
</evidence>
<feature type="active site" description="Tele-phosphohistidine intermediate" evidence="6">
    <location>
        <position position="10"/>
    </location>
</feature>
<dbReference type="SMART" id="SM00855">
    <property type="entry name" value="PGAM"/>
    <property type="match status" value="1"/>
</dbReference>
<dbReference type="InParanoid" id="A0A6P6Y619"/>
<reference evidence="11" key="1">
    <citation type="submission" date="2025-08" db="UniProtKB">
        <authorList>
            <consortium name="RefSeq"/>
        </authorList>
    </citation>
    <scope>IDENTIFICATION</scope>
    <source>
        <strain evidence="11">Airmid</strain>
    </source>
</reference>